<reference evidence="1 2" key="1">
    <citation type="submission" date="2014-07" db="EMBL/GenBank/DDBJ databases">
        <title>Genome of Chryseobacterium piperi CTM.</title>
        <authorList>
            <person name="Pipes S.E."/>
            <person name="Stropko S.J."/>
            <person name="Newman J.D."/>
        </authorList>
    </citation>
    <scope>NUCLEOTIDE SEQUENCE [LARGE SCALE GENOMIC DNA]</scope>
    <source>
        <strain evidence="1 2">CTM</strain>
    </source>
</reference>
<accession>A0A086BCS4</accession>
<proteinExistence type="predicted"/>
<protein>
    <submittedName>
        <fullName evidence="1">Uncharacterized protein</fullName>
    </submittedName>
</protein>
<organism evidence="1 2">
    <name type="scientific">Chryseobacterium piperi</name>
    <dbReference type="NCBI Taxonomy" id="558152"/>
    <lineage>
        <taxon>Bacteria</taxon>
        <taxon>Pseudomonadati</taxon>
        <taxon>Bacteroidota</taxon>
        <taxon>Flavobacteriia</taxon>
        <taxon>Flavobacteriales</taxon>
        <taxon>Weeksellaceae</taxon>
        <taxon>Chryseobacterium group</taxon>
        <taxon>Chryseobacterium</taxon>
    </lineage>
</organism>
<evidence type="ECO:0000313" key="1">
    <source>
        <dbReference type="EMBL" id="KFF26738.1"/>
    </source>
</evidence>
<dbReference type="AlphaFoldDB" id="A0A086BCS4"/>
<comment type="caution">
    <text evidence="1">The sequence shown here is derived from an EMBL/GenBank/DDBJ whole genome shotgun (WGS) entry which is preliminary data.</text>
</comment>
<evidence type="ECO:0000313" key="2">
    <source>
        <dbReference type="Proteomes" id="UP000028709"/>
    </source>
</evidence>
<name>A0A086BCS4_9FLAO</name>
<dbReference type="STRING" id="558152.IQ37_11210"/>
<sequence length="65" mass="7725">MLELYVNCLFIAIYKNLMGSGLSLYIKIDVKNHHTSIVQRFHLGKWTLQYPIWSGHQIYFNKIII</sequence>
<dbReference type="EMBL" id="JPRJ01000018">
    <property type="protein sequence ID" value="KFF26738.1"/>
    <property type="molecule type" value="Genomic_DNA"/>
</dbReference>
<gene>
    <name evidence="1" type="ORF">IQ37_11210</name>
</gene>
<dbReference type="Proteomes" id="UP000028709">
    <property type="component" value="Unassembled WGS sequence"/>
</dbReference>
<keyword evidence="2" id="KW-1185">Reference proteome</keyword>